<reference evidence="6" key="1">
    <citation type="journal article" date="2019" name="Int. J. Syst. Evol. Microbiol.">
        <title>The Global Catalogue of Microorganisms (GCM) 10K type strain sequencing project: providing services to taxonomists for standard genome sequencing and annotation.</title>
        <authorList>
            <consortium name="The Broad Institute Genomics Platform"/>
            <consortium name="The Broad Institute Genome Sequencing Center for Infectious Disease"/>
            <person name="Wu L."/>
            <person name="Ma J."/>
        </authorList>
    </citation>
    <scope>NUCLEOTIDE SEQUENCE [LARGE SCALE GENOMIC DNA]</scope>
    <source>
        <strain evidence="6">JCM 18531</strain>
    </source>
</reference>
<feature type="domain" description="PucR C-terminal helix-turn-helix" evidence="2">
    <location>
        <begin position="341"/>
        <end position="396"/>
    </location>
</feature>
<dbReference type="InterPro" id="IPR042070">
    <property type="entry name" value="PucR_C-HTH_sf"/>
</dbReference>
<feature type="domain" description="CdaR GGDEF-like" evidence="4">
    <location>
        <begin position="182"/>
        <end position="288"/>
    </location>
</feature>
<evidence type="ECO:0000313" key="5">
    <source>
        <dbReference type="EMBL" id="GAA4720535.1"/>
    </source>
</evidence>
<evidence type="ECO:0000259" key="4">
    <source>
        <dbReference type="Pfam" id="PF17853"/>
    </source>
</evidence>
<feature type="domain" description="RsbT co-antagonist protein RsbRD N-terminal" evidence="3">
    <location>
        <begin position="22"/>
        <end position="164"/>
    </location>
</feature>
<dbReference type="PANTHER" id="PTHR33744">
    <property type="entry name" value="CARBOHYDRATE DIACID REGULATOR"/>
    <property type="match status" value="1"/>
</dbReference>
<organism evidence="5 6">
    <name type="scientific">Nocardioides conyzicola</name>
    <dbReference type="NCBI Taxonomy" id="1651781"/>
    <lineage>
        <taxon>Bacteria</taxon>
        <taxon>Bacillati</taxon>
        <taxon>Actinomycetota</taxon>
        <taxon>Actinomycetes</taxon>
        <taxon>Propionibacteriales</taxon>
        <taxon>Nocardioidaceae</taxon>
        <taxon>Nocardioides</taxon>
    </lineage>
</organism>
<sequence>MAPAVDDLVSRTAAALAGEMEGLADHLVGRMLHEIPELDGDPALVELLRVSVTANIRMAMQRFALGERRPDQPPDSAVEYARRLAQHGVPVSALLRAYRLGQAECQQLMIEAFARGTDDPAAIVAATVEFSAATFDYIDVISEQVVQAHQDERRRWLQSSAAARSAQVATVLAGDALDPGQAERLLGYGLGQAHLGLVLWCDPPRGDALDLLGRDVARLAAAAGCLREPLVAPADAATLWAWLPLPRAGVDVRTLTTATAGVRVAVGEPGSDVDGFRSTHRQALAARAVALGADDQARSAVTTYAEAGLVALLSTDVADVSAWVQGVLGDLALDDAAHERLRETARVLLAHQGSHTAAAAELSLHRNTVQYRQRRAEEARGRPLRDGRLDVEVALLVCHLLGRRVLRRLG</sequence>
<dbReference type="Proteomes" id="UP001499974">
    <property type="component" value="Unassembled WGS sequence"/>
</dbReference>
<dbReference type="Pfam" id="PF14361">
    <property type="entry name" value="RsbRD_N"/>
    <property type="match status" value="1"/>
</dbReference>
<evidence type="ECO:0000259" key="2">
    <source>
        <dbReference type="Pfam" id="PF13556"/>
    </source>
</evidence>
<dbReference type="InterPro" id="IPR025736">
    <property type="entry name" value="PucR_C-HTH_dom"/>
</dbReference>
<keyword evidence="6" id="KW-1185">Reference proteome</keyword>
<protein>
    <submittedName>
        <fullName evidence="5">Helix-turn-helix domain-containing protein</fullName>
    </submittedName>
</protein>
<gene>
    <name evidence="5" type="ORF">GCM10023349_45860</name>
</gene>
<evidence type="ECO:0000259" key="3">
    <source>
        <dbReference type="Pfam" id="PF14361"/>
    </source>
</evidence>
<dbReference type="Pfam" id="PF13556">
    <property type="entry name" value="HTH_30"/>
    <property type="match status" value="1"/>
</dbReference>
<dbReference type="Pfam" id="PF17853">
    <property type="entry name" value="GGDEF_2"/>
    <property type="match status" value="1"/>
</dbReference>
<dbReference type="PANTHER" id="PTHR33744:SF1">
    <property type="entry name" value="DNA-BINDING TRANSCRIPTIONAL ACTIVATOR ADER"/>
    <property type="match status" value="1"/>
</dbReference>
<comment type="similarity">
    <text evidence="1">Belongs to the CdaR family.</text>
</comment>
<dbReference type="RefSeq" id="WP_345524091.1">
    <property type="nucleotide sequence ID" value="NZ_BAABKM010000005.1"/>
</dbReference>
<comment type="caution">
    <text evidence="5">The sequence shown here is derived from an EMBL/GenBank/DDBJ whole genome shotgun (WGS) entry which is preliminary data.</text>
</comment>
<dbReference type="InterPro" id="IPR041522">
    <property type="entry name" value="CdaR_GGDEF"/>
</dbReference>
<dbReference type="InterPro" id="IPR025751">
    <property type="entry name" value="RsbRD_N_dom"/>
</dbReference>
<accession>A0ABP8Y2F1</accession>
<dbReference type="InterPro" id="IPR051448">
    <property type="entry name" value="CdaR-like_regulators"/>
</dbReference>
<evidence type="ECO:0000256" key="1">
    <source>
        <dbReference type="ARBA" id="ARBA00006754"/>
    </source>
</evidence>
<name>A0ABP8Y2F1_9ACTN</name>
<evidence type="ECO:0000313" key="6">
    <source>
        <dbReference type="Proteomes" id="UP001499974"/>
    </source>
</evidence>
<proteinExistence type="inferred from homology"/>
<dbReference type="EMBL" id="BAABKM010000005">
    <property type="protein sequence ID" value="GAA4720535.1"/>
    <property type="molecule type" value="Genomic_DNA"/>
</dbReference>
<dbReference type="Gene3D" id="1.10.10.2840">
    <property type="entry name" value="PucR C-terminal helix-turn-helix domain"/>
    <property type="match status" value="1"/>
</dbReference>